<reference evidence="1 2" key="1">
    <citation type="journal article" date="2016" name="Mol. Biol. Evol.">
        <title>Comparative Genomics of Early-Diverging Mushroom-Forming Fungi Provides Insights into the Origins of Lignocellulose Decay Capabilities.</title>
        <authorList>
            <person name="Nagy L.G."/>
            <person name="Riley R."/>
            <person name="Tritt A."/>
            <person name="Adam C."/>
            <person name="Daum C."/>
            <person name="Floudas D."/>
            <person name="Sun H."/>
            <person name="Yadav J.S."/>
            <person name="Pangilinan J."/>
            <person name="Larsson K.H."/>
            <person name="Matsuura K."/>
            <person name="Barry K."/>
            <person name="Labutti K."/>
            <person name="Kuo R."/>
            <person name="Ohm R.A."/>
            <person name="Bhattacharya S.S."/>
            <person name="Shirouzu T."/>
            <person name="Yoshinaga Y."/>
            <person name="Martin F.M."/>
            <person name="Grigoriev I.V."/>
            <person name="Hibbett D.S."/>
        </authorList>
    </citation>
    <scope>NUCLEOTIDE SEQUENCE [LARGE SCALE GENOMIC DNA]</scope>
    <source>
        <strain evidence="1 2">HHB14362 ss-1</strain>
    </source>
</reference>
<dbReference type="STRING" id="1314782.A0A165S6V1"/>
<protein>
    <recommendedName>
        <fullName evidence="3">DEAD/DEAH box helicase domain-containing protein</fullName>
    </recommendedName>
</protein>
<feature type="non-terminal residue" evidence="1">
    <location>
        <position position="93"/>
    </location>
</feature>
<evidence type="ECO:0008006" key="3">
    <source>
        <dbReference type="Google" id="ProtNLM"/>
    </source>
</evidence>
<accession>A0A165S6V1</accession>
<dbReference type="InParanoid" id="A0A165S6V1"/>
<dbReference type="AlphaFoldDB" id="A0A165S6V1"/>
<evidence type="ECO:0000313" key="1">
    <source>
        <dbReference type="EMBL" id="KZT24747.1"/>
    </source>
</evidence>
<gene>
    <name evidence="1" type="ORF">NEOLEDRAFT_1024209</name>
</gene>
<dbReference type="Proteomes" id="UP000076761">
    <property type="component" value="Unassembled WGS sequence"/>
</dbReference>
<dbReference type="EMBL" id="KV425576">
    <property type="protein sequence ID" value="KZT24747.1"/>
    <property type="molecule type" value="Genomic_DNA"/>
</dbReference>
<sequence length="93" mass="10231">IIPLDLAPSDAFMASLSDVEKLDVWHVCLLTYLLTIEGKSIVPHEFQLQGLLAMMKGKDSIVYSGCGTGKTLLMVLPILWNIKACFIIISPLK</sequence>
<keyword evidence="2" id="KW-1185">Reference proteome</keyword>
<organism evidence="1 2">
    <name type="scientific">Neolentinus lepideus HHB14362 ss-1</name>
    <dbReference type="NCBI Taxonomy" id="1314782"/>
    <lineage>
        <taxon>Eukaryota</taxon>
        <taxon>Fungi</taxon>
        <taxon>Dikarya</taxon>
        <taxon>Basidiomycota</taxon>
        <taxon>Agaricomycotina</taxon>
        <taxon>Agaricomycetes</taxon>
        <taxon>Gloeophyllales</taxon>
        <taxon>Gloeophyllaceae</taxon>
        <taxon>Neolentinus</taxon>
    </lineage>
</organism>
<evidence type="ECO:0000313" key="2">
    <source>
        <dbReference type="Proteomes" id="UP000076761"/>
    </source>
</evidence>
<feature type="non-terminal residue" evidence="1">
    <location>
        <position position="1"/>
    </location>
</feature>
<dbReference type="OrthoDB" id="10261556at2759"/>
<proteinExistence type="predicted"/>
<dbReference type="InterPro" id="IPR027417">
    <property type="entry name" value="P-loop_NTPase"/>
</dbReference>
<dbReference type="Gene3D" id="3.40.50.300">
    <property type="entry name" value="P-loop containing nucleotide triphosphate hydrolases"/>
    <property type="match status" value="1"/>
</dbReference>
<name>A0A165S6V1_9AGAM</name>
<dbReference type="SUPFAM" id="SSF52540">
    <property type="entry name" value="P-loop containing nucleoside triphosphate hydrolases"/>
    <property type="match status" value="1"/>
</dbReference>